<evidence type="ECO:0000313" key="1">
    <source>
        <dbReference type="EMBL" id="AOV08895.1"/>
    </source>
</evidence>
<evidence type="ECO:0008006" key="3">
    <source>
        <dbReference type="Google" id="ProtNLM"/>
    </source>
</evidence>
<accession>A0A1D8JJK0</accession>
<dbReference type="RefSeq" id="WP_075529061.1">
    <property type="nucleotide sequence ID" value="NZ_CP017560.1"/>
</dbReference>
<dbReference type="EMBL" id="CP017560">
    <property type="protein sequence ID" value="AOV08895.1"/>
    <property type="molecule type" value="Genomic_DNA"/>
</dbReference>
<reference evidence="1 2" key="1">
    <citation type="submission" date="2016-09" db="EMBL/GenBank/DDBJ databases">
        <title>Complete genome sequence of the Lysinibacillus sphaericus LMG 22257, a specie of Bacillus with ureolytic activity that can effectively biodeposit calcium carbonate.</title>
        <authorList>
            <person name="Yan W."/>
        </authorList>
    </citation>
    <scope>NUCLEOTIDE SEQUENCE [LARGE SCALE GENOMIC DNA]</scope>
    <source>
        <strain evidence="1 2">LMG 22257</strain>
    </source>
</reference>
<protein>
    <recommendedName>
        <fullName evidence="3">Nucleotide kinase</fullName>
    </recommendedName>
</protein>
<proteinExistence type="predicted"/>
<gene>
    <name evidence="1" type="ORF">BI350_15955</name>
</gene>
<dbReference type="AlphaFoldDB" id="A0A1D8JJK0"/>
<organism evidence="1 2">
    <name type="scientific">Sporosarcina ureilytica</name>
    <dbReference type="NCBI Taxonomy" id="298596"/>
    <lineage>
        <taxon>Bacteria</taxon>
        <taxon>Bacillati</taxon>
        <taxon>Bacillota</taxon>
        <taxon>Bacilli</taxon>
        <taxon>Bacillales</taxon>
        <taxon>Caryophanaceae</taxon>
        <taxon>Sporosarcina</taxon>
    </lineage>
</organism>
<name>A0A1D8JJK0_9BACL</name>
<keyword evidence="2" id="KW-1185">Reference proteome</keyword>
<dbReference type="Proteomes" id="UP000185746">
    <property type="component" value="Chromosome"/>
</dbReference>
<dbReference type="KEGG" id="surl:BI350_15955"/>
<dbReference type="SUPFAM" id="SSF52540">
    <property type="entry name" value="P-loop containing nucleoside triphosphate hydrolases"/>
    <property type="match status" value="1"/>
</dbReference>
<evidence type="ECO:0000313" key="2">
    <source>
        <dbReference type="Proteomes" id="UP000185746"/>
    </source>
</evidence>
<dbReference type="InterPro" id="IPR027417">
    <property type="entry name" value="P-loop_NTPase"/>
</dbReference>
<sequence length="356" mass="39584">MYGTITKYMGTAYTGLGIAHKYDKLVASATETVFLKCPPTTALSAVLNETAMHYIKRGFDVDKFVSPIQPDITDAIFIKGPDLLFIQASHPIALEPADIGGRHRVISFYDIYDEDKLRDQNKAIVASLGEAEASLKKALHALADAKVIHDEWEAVNIKRMMWSMHEALIENLKEELFDTIILNKQSSVSHRLIGSLTSAGACDFIPSITNRIQRRMLIKALPGTGKSTIMKALGKEAERRGFDVLYGWCGLDPEGVDLVQFPELSVCIFDATKPHEYDPERDGDEIVDLLSMCEASEEAEAAVDLISKTYREKILDATGYMQAYAQAEKQARITMDSAIKDTVFQEKSKRLIGDIN</sequence>